<gene>
    <name evidence="5" type="ORF">HNQ50_003597</name>
</gene>
<accession>A0A840RKW6</accession>
<dbReference type="CDD" id="cd12214">
    <property type="entry name" value="ChiA1_BD"/>
    <property type="match status" value="1"/>
</dbReference>
<dbReference type="PANTHER" id="PTHR48148:SF2">
    <property type="entry name" value="PA14 DOMAIN-CONTAINING PROTEIN"/>
    <property type="match status" value="1"/>
</dbReference>
<dbReference type="SUPFAM" id="SSF51055">
    <property type="entry name" value="Carbohydrate binding domain"/>
    <property type="match status" value="2"/>
</dbReference>
<dbReference type="InterPro" id="IPR003610">
    <property type="entry name" value="CBM5/12"/>
</dbReference>
<dbReference type="CDD" id="cd12215">
    <property type="entry name" value="ChiC_BD"/>
    <property type="match status" value="1"/>
</dbReference>
<evidence type="ECO:0000256" key="3">
    <source>
        <dbReference type="SAM" id="SignalP"/>
    </source>
</evidence>
<feature type="domain" description="Chitin-binding type-3" evidence="4">
    <location>
        <begin position="129"/>
        <end position="178"/>
    </location>
</feature>
<dbReference type="SMART" id="SM00495">
    <property type="entry name" value="ChtBD3"/>
    <property type="match status" value="2"/>
</dbReference>
<feature type="compositionally biased region" description="Pro residues" evidence="2">
    <location>
        <begin position="90"/>
        <end position="122"/>
    </location>
</feature>
<dbReference type="GO" id="GO:0030246">
    <property type="term" value="F:carbohydrate binding"/>
    <property type="evidence" value="ECO:0007669"/>
    <property type="project" value="InterPro"/>
</dbReference>
<organism evidence="5 6">
    <name type="scientific">Silvimonas terrae</name>
    <dbReference type="NCBI Taxonomy" id="300266"/>
    <lineage>
        <taxon>Bacteria</taxon>
        <taxon>Pseudomonadati</taxon>
        <taxon>Pseudomonadota</taxon>
        <taxon>Betaproteobacteria</taxon>
        <taxon>Neisseriales</taxon>
        <taxon>Chitinibacteraceae</taxon>
        <taxon>Silvimonas</taxon>
    </lineage>
</organism>
<feature type="region of interest" description="Disordered" evidence="2">
    <location>
        <begin position="83"/>
        <end position="122"/>
    </location>
</feature>
<keyword evidence="3" id="KW-0732">Signal</keyword>
<feature type="domain" description="Chitin-binding type-3" evidence="4">
    <location>
        <begin position="32"/>
        <end position="80"/>
    </location>
</feature>
<dbReference type="GO" id="GO:0005576">
    <property type="term" value="C:extracellular region"/>
    <property type="evidence" value="ECO:0007669"/>
    <property type="project" value="InterPro"/>
</dbReference>
<comment type="caution">
    <text evidence="5">The sequence shown here is derived from an EMBL/GenBank/DDBJ whole genome shotgun (WGS) entry which is preliminary data.</text>
</comment>
<dbReference type="Pfam" id="PF02839">
    <property type="entry name" value="CBM_5_12"/>
    <property type="match status" value="2"/>
</dbReference>
<dbReference type="EMBL" id="JACHHN010000008">
    <property type="protein sequence ID" value="MBB5192843.1"/>
    <property type="molecule type" value="Genomic_DNA"/>
</dbReference>
<dbReference type="InterPro" id="IPR036573">
    <property type="entry name" value="CBM_sf_5/12"/>
</dbReference>
<dbReference type="GO" id="GO:0004553">
    <property type="term" value="F:hydrolase activity, hydrolyzing O-glycosyl compounds"/>
    <property type="evidence" value="ECO:0007669"/>
    <property type="project" value="InterPro"/>
</dbReference>
<dbReference type="AlphaFoldDB" id="A0A840RKW6"/>
<evidence type="ECO:0000313" key="6">
    <source>
        <dbReference type="Proteomes" id="UP000543030"/>
    </source>
</evidence>
<proteinExistence type="predicted"/>
<name>A0A840RKW6_9NEIS</name>
<dbReference type="GO" id="GO:0005975">
    <property type="term" value="P:carbohydrate metabolic process"/>
    <property type="evidence" value="ECO:0007669"/>
    <property type="project" value="InterPro"/>
</dbReference>
<evidence type="ECO:0000256" key="1">
    <source>
        <dbReference type="ARBA" id="ARBA00022801"/>
    </source>
</evidence>
<feature type="chain" id="PRO_5033021232" evidence="3">
    <location>
        <begin position="31"/>
        <end position="609"/>
    </location>
</feature>
<keyword evidence="1" id="KW-0378">Hydrolase</keyword>
<reference evidence="5 6" key="1">
    <citation type="submission" date="2020-08" db="EMBL/GenBank/DDBJ databases">
        <title>Genomic Encyclopedia of Type Strains, Phase IV (KMG-IV): sequencing the most valuable type-strain genomes for metagenomic binning, comparative biology and taxonomic classification.</title>
        <authorList>
            <person name="Goeker M."/>
        </authorList>
    </citation>
    <scope>NUCLEOTIDE SEQUENCE [LARGE SCALE GENOMIC DNA]</scope>
    <source>
        <strain evidence="5 6">DSM 18233</strain>
    </source>
</reference>
<evidence type="ECO:0000256" key="2">
    <source>
        <dbReference type="SAM" id="MobiDB-lite"/>
    </source>
</evidence>
<protein>
    <submittedName>
        <fullName evidence="5">Chitodextrinase</fullName>
    </submittedName>
</protein>
<keyword evidence="6" id="KW-1185">Reference proteome</keyword>
<evidence type="ECO:0000313" key="5">
    <source>
        <dbReference type="EMBL" id="MBB5192843.1"/>
    </source>
</evidence>
<dbReference type="Gene3D" id="2.10.10.20">
    <property type="entry name" value="Carbohydrate-binding module superfamily 5/12"/>
    <property type="match status" value="2"/>
</dbReference>
<dbReference type="Proteomes" id="UP000543030">
    <property type="component" value="Unassembled WGS sequence"/>
</dbReference>
<dbReference type="RefSeq" id="WP_184102501.1">
    <property type="nucleotide sequence ID" value="NZ_JACHHN010000008.1"/>
</dbReference>
<sequence>MNKPQLRRLTQLCALTFGAPLLFASQLAHADVATWVDGSTYTAGTVVYYNGHDYQALVTQTDYVGANWNPASTPSLWKDLGAATQSATPTPTPTPVPTPAPTPAPAPTPTPVAAPTPVATPAPTPSGCAAAWNASTAYSAGATVSVNGVNYKANWWTQGVNPSTNNGGDGSGQPWTVVSNCSGGTPTPTPTPVPTPTPTPTPVPTPTPTPVPTPTPTPTPAPTPSGAVTTTGKINFHLLLGAGTAQDSLTLDGDNYTDLIMSNMIAGVMYGHLVQQYYPGLQFEKDYLYGSVLGQLLQENLETQVYQASSNLIDPSSDQQAVMGAGQGGPYQINNYAADMVSGSYTPAGHSLINFIALQKNIGYTLADAPTQYTKVTPPSFNNKYYGPMLTAYFHYNDMVALVEIGTGTGGWTTPWQPAFDNALTNFKTLPNNFFDVLLNVAYNQGYYGTLMSSYSQLGATATAATVAQVNDWSSVWGKSDTYQQYPYQVRYYLNQFYDLPIPTTSATTLTTPTNHVAFNMTTLGTVFSNVFTTLSYVNSSGQGAFIPAASAQAAYTTALQQHSVVATSTLDLSNATDRATIFAVLEDAIKNLETSLGVQFNATTNSQI</sequence>
<feature type="region of interest" description="Disordered" evidence="2">
    <location>
        <begin position="162"/>
        <end position="225"/>
    </location>
</feature>
<evidence type="ECO:0000259" key="4">
    <source>
        <dbReference type="SMART" id="SM00495"/>
    </source>
</evidence>
<feature type="signal peptide" evidence="3">
    <location>
        <begin position="1"/>
        <end position="30"/>
    </location>
</feature>
<dbReference type="PANTHER" id="PTHR48148">
    <property type="entry name" value="KERATINOCYTE PROLINE-RICH PROTEIN"/>
    <property type="match status" value="1"/>
</dbReference>
<feature type="compositionally biased region" description="Pro residues" evidence="2">
    <location>
        <begin position="187"/>
        <end position="223"/>
    </location>
</feature>